<evidence type="ECO:0000256" key="4">
    <source>
        <dbReference type="ARBA" id="ARBA00023157"/>
    </source>
</evidence>
<proteinExistence type="evidence at transcript level"/>
<dbReference type="VEuPathDB" id="FungiDB:PABG_05268"/>
<dbReference type="GO" id="GO:0045277">
    <property type="term" value="C:respiratory chain complex IV"/>
    <property type="evidence" value="ECO:0007669"/>
    <property type="project" value="InterPro"/>
</dbReference>
<evidence type="ECO:0000313" key="6">
    <source>
        <dbReference type="EMBL" id="AAT77149.1"/>
    </source>
</evidence>
<keyword evidence="3" id="KW-0496">Mitochondrion</keyword>
<dbReference type="PANTHER" id="PTHR11387">
    <property type="entry name" value="CYTOCHROME C OXIDASE SUBUNIT 6B"/>
    <property type="match status" value="1"/>
</dbReference>
<dbReference type="VEuPathDB" id="FungiDB:PADG_06995"/>
<dbReference type="GO" id="GO:0005739">
    <property type="term" value="C:mitochondrion"/>
    <property type="evidence" value="ECO:0007669"/>
    <property type="project" value="UniProtKB-SubCell"/>
</dbReference>
<dbReference type="InterPro" id="IPR003213">
    <property type="entry name" value="Cyt_c_oxidase_su6B"/>
</dbReference>
<protein>
    <submittedName>
        <fullName evidence="6">Putative cytochrome c oxidase subunit VIb</fullName>
    </submittedName>
</protein>
<organism evidence="6">
    <name type="scientific">Paracoccidioides brasiliensis</name>
    <dbReference type="NCBI Taxonomy" id="121759"/>
    <lineage>
        <taxon>Eukaryota</taxon>
        <taxon>Fungi</taxon>
        <taxon>Dikarya</taxon>
        <taxon>Ascomycota</taxon>
        <taxon>Pezizomycotina</taxon>
        <taxon>Eurotiomycetes</taxon>
        <taxon>Eurotiomycetidae</taxon>
        <taxon>Onygenales</taxon>
        <taxon>Ajellomycetaceae</taxon>
        <taxon>Paracoccidioides</taxon>
    </lineage>
</organism>
<gene>
    <name evidence="6" type="primary">COX12</name>
</gene>
<dbReference type="InterPro" id="IPR036549">
    <property type="entry name" value="CX6/COA6-like_sf"/>
</dbReference>
<reference evidence="6" key="2">
    <citation type="journal article" date="2008" name="Mycol. Res.">
        <title>Characterization of Paracoccidioides brasiliensis COX9, COX12, and COX16 respiratory genes.</title>
        <authorList>
            <person name="Bandeira S.C.B."/>
            <person name="Nobrega M.P."/>
        </authorList>
    </citation>
    <scope>NUCLEOTIDE SEQUENCE</scope>
    <source>
        <strain evidence="6">Pb18</strain>
    </source>
</reference>
<dbReference type="AlphaFoldDB" id="Q53AN6"/>
<sequence length="141" mass="15766">MTHIPDADPDEPVETKPFKFVTAGFDARFPNQNQTKHCWQNYVDYHKCIIAKGEDFRPCRQNSSTSPTDLSAPSPGLIDGMANAKPVTSPPDSIGKWLPRVMLYNVNVARNILFKLRGVFLRPDKKGEGRDESHGSSPLLK</sequence>
<comment type="similarity">
    <text evidence="2">Belongs to the cytochrome c oxidase subunit 6B family.</text>
</comment>
<keyword evidence="4" id="KW-1015">Disulfide bond</keyword>
<feature type="compositionally biased region" description="Polar residues" evidence="5">
    <location>
        <begin position="60"/>
        <end position="71"/>
    </location>
</feature>
<accession>Q53AN6</accession>
<dbReference type="InterPro" id="IPR048280">
    <property type="entry name" value="COX6B-like"/>
</dbReference>
<evidence type="ECO:0000256" key="2">
    <source>
        <dbReference type="ARBA" id="ARBA00006425"/>
    </source>
</evidence>
<dbReference type="EMBL" id="AY603794">
    <property type="protein sequence ID" value="AAT77149.1"/>
    <property type="molecule type" value="mRNA"/>
</dbReference>
<name>Q53AN6_PARBR</name>
<dbReference type="Pfam" id="PF02297">
    <property type="entry name" value="COX6B"/>
    <property type="match status" value="1"/>
</dbReference>
<evidence type="ECO:0000256" key="5">
    <source>
        <dbReference type="SAM" id="MobiDB-lite"/>
    </source>
</evidence>
<comment type="subcellular location">
    <subcellularLocation>
        <location evidence="1">Mitochondrion</location>
    </subcellularLocation>
</comment>
<evidence type="ECO:0000256" key="1">
    <source>
        <dbReference type="ARBA" id="ARBA00004173"/>
    </source>
</evidence>
<evidence type="ECO:0000256" key="3">
    <source>
        <dbReference type="ARBA" id="ARBA00023128"/>
    </source>
</evidence>
<dbReference type="CDD" id="cd00926">
    <property type="entry name" value="Cyt_c_Oxidase_VIb"/>
    <property type="match status" value="1"/>
</dbReference>
<dbReference type="Gene3D" id="1.10.10.140">
    <property type="entry name" value="Cytochrome c oxidase, subunit VIb"/>
    <property type="match status" value="1"/>
</dbReference>
<feature type="region of interest" description="Disordered" evidence="5">
    <location>
        <begin position="59"/>
        <end position="91"/>
    </location>
</feature>
<reference evidence="6" key="1">
    <citation type="submission" date="2004-04" db="EMBL/GenBank/DDBJ databases">
        <title>Putative cytochrome c oxidase subuint VIb.</title>
        <authorList>
            <person name="Bandeira S.C.B."/>
            <person name="Nobrega M.P."/>
        </authorList>
    </citation>
    <scope>NUCLEOTIDE SEQUENCE</scope>
    <source>
        <strain evidence="6">Pb18</strain>
    </source>
</reference>
<dbReference type="SUPFAM" id="SSF47694">
    <property type="entry name" value="Cytochrome c oxidase subunit h"/>
    <property type="match status" value="1"/>
</dbReference>